<organism evidence="1 2">
    <name type="scientific">Leuconostoc litchii</name>
    <dbReference type="NCBI Taxonomy" id="1981069"/>
    <lineage>
        <taxon>Bacteria</taxon>
        <taxon>Bacillati</taxon>
        <taxon>Bacillota</taxon>
        <taxon>Bacilli</taxon>
        <taxon>Lactobacillales</taxon>
        <taxon>Lactobacillaceae</taxon>
        <taxon>Leuconostoc</taxon>
    </lineage>
</organism>
<proteinExistence type="predicted"/>
<dbReference type="AlphaFoldDB" id="A0A6P2CMV0"/>
<reference evidence="1 2" key="1">
    <citation type="submission" date="2019-01" db="EMBL/GenBank/DDBJ databases">
        <title>Leuconostoc litchii sp. nov., a novel lactic acid bacterium isolated from lychee.</title>
        <authorList>
            <person name="Wang L.-T."/>
        </authorList>
    </citation>
    <scope>NUCLEOTIDE SEQUENCE [LARGE SCALE GENOMIC DNA]</scope>
    <source>
        <strain evidence="1 2">MB7</strain>
    </source>
</reference>
<dbReference type="Pfam" id="PF13743">
    <property type="entry name" value="Thioredoxin_5"/>
    <property type="match status" value="1"/>
</dbReference>
<dbReference type="Proteomes" id="UP000442244">
    <property type="component" value="Unassembled WGS sequence"/>
</dbReference>
<keyword evidence="2" id="KW-1185">Reference proteome</keyword>
<dbReference type="EMBL" id="SDGY01000001">
    <property type="protein sequence ID" value="TYC47260.1"/>
    <property type="molecule type" value="Genomic_DNA"/>
</dbReference>
<gene>
    <name evidence="1" type="ORF">ESZ47_03735</name>
</gene>
<evidence type="ECO:0000313" key="2">
    <source>
        <dbReference type="Proteomes" id="UP000442244"/>
    </source>
</evidence>
<name>A0A6P2CMV0_9LACO</name>
<dbReference type="OrthoDB" id="2156137at2"/>
<sequence length="202" mass="23021">MLSIYHFDTPLSDNCLLTEQYLQNISEKIERSHHLFFVPIISESMMNIIKESIVLSEPCVDKPEDKITLVYRLILDFKAAQIEGNKKARALLIELQKSLLTDKKSYSLDLVTDVAKMVNLNIQDFLYNRNSSETVQSILDDQQLAHDMLTKIQPTVAIDDAFILNTQILTNFSVDDLLPAFLPHIDNHKTQTKTVESSVNLA</sequence>
<evidence type="ECO:0000313" key="1">
    <source>
        <dbReference type="EMBL" id="TYC47260.1"/>
    </source>
</evidence>
<accession>A0A6P2CMV0</accession>
<comment type="caution">
    <text evidence="1">The sequence shown here is derived from an EMBL/GenBank/DDBJ whole genome shotgun (WGS) entry which is preliminary data.</text>
</comment>
<dbReference type="RefSeq" id="WP_148604873.1">
    <property type="nucleotide sequence ID" value="NZ_BSUV01000001.1"/>
</dbReference>
<protein>
    <submittedName>
        <fullName evidence="1">DsbA family protein</fullName>
    </submittedName>
</protein>